<keyword evidence="5" id="KW-0653">Protein transport</keyword>
<feature type="transmembrane region" description="Helical" evidence="9">
    <location>
        <begin position="268"/>
        <end position="285"/>
    </location>
</feature>
<keyword evidence="8 9" id="KW-0472">Membrane</keyword>
<comment type="caution">
    <text evidence="10">The sequence shown here is derived from an EMBL/GenBank/DDBJ whole genome shotgun (WGS) entry which is preliminary data.</text>
</comment>
<dbReference type="GO" id="GO:0000139">
    <property type="term" value="C:Golgi membrane"/>
    <property type="evidence" value="ECO:0007669"/>
    <property type="project" value="UniProtKB-SubCell"/>
</dbReference>
<evidence type="ECO:0000256" key="6">
    <source>
        <dbReference type="ARBA" id="ARBA00022989"/>
    </source>
</evidence>
<protein>
    <submittedName>
        <fullName evidence="10">WGS project CCBQ000000000 data, contig 00051</fullName>
    </submittedName>
</protein>
<dbReference type="Pfam" id="PF12352">
    <property type="entry name" value="V-SNARE_C"/>
    <property type="match status" value="1"/>
</dbReference>
<keyword evidence="7" id="KW-0333">Golgi apparatus</keyword>
<dbReference type="GO" id="GO:0015031">
    <property type="term" value="P:protein transport"/>
    <property type="evidence" value="ECO:0007669"/>
    <property type="project" value="UniProtKB-KW"/>
</dbReference>
<keyword evidence="4 9" id="KW-0812">Transmembrane</keyword>
<evidence type="ECO:0000256" key="1">
    <source>
        <dbReference type="ARBA" id="ARBA00004409"/>
    </source>
</evidence>
<proteinExistence type="inferred from homology"/>
<keyword evidence="3" id="KW-0813">Transport</keyword>
<accession>A0A0A8L7L5</accession>
<reference evidence="10 11" key="1">
    <citation type="submission" date="2014-03" db="EMBL/GenBank/DDBJ databases">
        <title>The genome of Kluyveromyces dobzhanskii.</title>
        <authorList>
            <person name="Nystedt B."/>
            <person name="Astrom S."/>
        </authorList>
    </citation>
    <scope>NUCLEOTIDE SEQUENCE [LARGE SCALE GENOMIC DNA]</scope>
    <source>
        <strain evidence="10 11">CBS 2104</strain>
    </source>
</reference>
<name>A0A0A8L7L5_9SACH</name>
<evidence type="ECO:0000313" key="10">
    <source>
        <dbReference type="EMBL" id="CDO94127.1"/>
    </source>
</evidence>
<evidence type="ECO:0000256" key="7">
    <source>
        <dbReference type="ARBA" id="ARBA00023034"/>
    </source>
</evidence>
<dbReference type="OrthoDB" id="422156at2759"/>
<dbReference type="GO" id="GO:0005484">
    <property type="term" value="F:SNAP receptor activity"/>
    <property type="evidence" value="ECO:0007669"/>
    <property type="project" value="TreeGrafter"/>
</dbReference>
<dbReference type="InterPro" id="IPR023601">
    <property type="entry name" value="Golgi_SNAP_su1"/>
</dbReference>
<dbReference type="GO" id="GO:0006888">
    <property type="term" value="P:endoplasmic reticulum to Golgi vesicle-mediated transport"/>
    <property type="evidence" value="ECO:0007669"/>
    <property type="project" value="InterPro"/>
</dbReference>
<dbReference type="GO" id="GO:0031201">
    <property type="term" value="C:SNARE complex"/>
    <property type="evidence" value="ECO:0007669"/>
    <property type="project" value="TreeGrafter"/>
</dbReference>
<dbReference type="GO" id="GO:0006906">
    <property type="term" value="P:vesicle fusion"/>
    <property type="evidence" value="ECO:0007669"/>
    <property type="project" value="TreeGrafter"/>
</dbReference>
<sequence length="286" mass="33096">MISLDQYKYQLSDLARVLSKCVNHDHVQIINDISNQSLSVNLHKTEKLSTELNLDIYPKLIERTGNRTLYGMATSFVTVRSQAISLESQTDSLLTKYSSFAQTTSSDASGQETQLQEKLENILNRRQEIVESLQRIADNDNDISTTKLSQLQRHRETLQEHWQTFRDIRSSIQQERNRLNLLFSVKKDIQKGTIENQDEYIQDESRRVENSHSVVDSLIDQAYETREQFVSQRVFLQRSGDRILQTLQHIPLINNVISKINTRRKKNAVILATLISICILVLFFTA</sequence>
<keyword evidence="6 9" id="KW-1133">Transmembrane helix</keyword>
<comment type="similarity">
    <text evidence="2">Belongs to the GOSR1 family.</text>
</comment>
<dbReference type="PANTHER" id="PTHR21094">
    <property type="entry name" value="GOS-28 SNARE- RELATED"/>
    <property type="match status" value="1"/>
</dbReference>
<evidence type="ECO:0000256" key="3">
    <source>
        <dbReference type="ARBA" id="ARBA00022448"/>
    </source>
</evidence>
<keyword evidence="11" id="KW-1185">Reference proteome</keyword>
<dbReference type="Proteomes" id="UP000031516">
    <property type="component" value="Unassembled WGS sequence"/>
</dbReference>
<dbReference type="GO" id="GO:0005801">
    <property type="term" value="C:cis-Golgi network"/>
    <property type="evidence" value="ECO:0007669"/>
    <property type="project" value="InterPro"/>
</dbReference>
<dbReference type="GO" id="GO:0005797">
    <property type="term" value="C:Golgi medial cisterna"/>
    <property type="evidence" value="ECO:0007669"/>
    <property type="project" value="TreeGrafter"/>
</dbReference>
<evidence type="ECO:0000256" key="9">
    <source>
        <dbReference type="SAM" id="Phobius"/>
    </source>
</evidence>
<comment type="subcellular location">
    <subcellularLocation>
        <location evidence="1">Golgi apparatus membrane</location>
        <topology evidence="1">Single-pass type IV membrane protein</topology>
    </subcellularLocation>
</comment>
<evidence type="ECO:0000256" key="5">
    <source>
        <dbReference type="ARBA" id="ARBA00022927"/>
    </source>
</evidence>
<dbReference type="GO" id="GO:0048219">
    <property type="term" value="P:inter-Golgi cisterna vesicle-mediated transport"/>
    <property type="evidence" value="ECO:0007669"/>
    <property type="project" value="TreeGrafter"/>
</dbReference>
<organism evidence="10 11">
    <name type="scientific">Kluyveromyces dobzhanskii CBS 2104</name>
    <dbReference type="NCBI Taxonomy" id="1427455"/>
    <lineage>
        <taxon>Eukaryota</taxon>
        <taxon>Fungi</taxon>
        <taxon>Dikarya</taxon>
        <taxon>Ascomycota</taxon>
        <taxon>Saccharomycotina</taxon>
        <taxon>Saccharomycetes</taxon>
        <taxon>Saccharomycetales</taxon>
        <taxon>Saccharomycetaceae</taxon>
        <taxon>Kluyveromyces</taxon>
    </lineage>
</organism>
<evidence type="ECO:0000313" key="11">
    <source>
        <dbReference type="Proteomes" id="UP000031516"/>
    </source>
</evidence>
<evidence type="ECO:0000256" key="8">
    <source>
        <dbReference type="ARBA" id="ARBA00023136"/>
    </source>
</evidence>
<dbReference type="PANTHER" id="PTHR21094:SF2">
    <property type="entry name" value="GOLGI SNAP RECEPTOR COMPLEX MEMBER 1"/>
    <property type="match status" value="1"/>
</dbReference>
<evidence type="ECO:0000256" key="4">
    <source>
        <dbReference type="ARBA" id="ARBA00022692"/>
    </source>
</evidence>
<dbReference type="EMBL" id="CCBQ010000035">
    <property type="protein sequence ID" value="CDO94127.1"/>
    <property type="molecule type" value="Genomic_DNA"/>
</dbReference>
<gene>
    <name evidence="10" type="ORF">KLDO_g2408.t2</name>
</gene>
<evidence type="ECO:0000256" key="2">
    <source>
        <dbReference type="ARBA" id="ARBA00008473"/>
    </source>
</evidence>
<dbReference type="AlphaFoldDB" id="A0A0A8L7L5"/>